<dbReference type="EMBL" id="CAAALY010005692">
    <property type="protein sequence ID" value="VEL09182.1"/>
    <property type="molecule type" value="Genomic_DNA"/>
</dbReference>
<keyword evidence="2" id="KW-1185">Reference proteome</keyword>
<evidence type="ECO:0000313" key="1">
    <source>
        <dbReference type="EMBL" id="VEL09182.1"/>
    </source>
</evidence>
<name>A0A3S5A159_9PLAT</name>
<accession>A0A3S5A159</accession>
<organism evidence="1 2">
    <name type="scientific">Protopolystoma xenopodis</name>
    <dbReference type="NCBI Taxonomy" id="117903"/>
    <lineage>
        <taxon>Eukaryota</taxon>
        <taxon>Metazoa</taxon>
        <taxon>Spiralia</taxon>
        <taxon>Lophotrochozoa</taxon>
        <taxon>Platyhelminthes</taxon>
        <taxon>Monogenea</taxon>
        <taxon>Polyopisthocotylea</taxon>
        <taxon>Polystomatidea</taxon>
        <taxon>Polystomatidae</taxon>
        <taxon>Protopolystoma</taxon>
    </lineage>
</organism>
<gene>
    <name evidence="1" type="ORF">PXEA_LOCUS2622</name>
</gene>
<evidence type="ECO:0000313" key="2">
    <source>
        <dbReference type="Proteomes" id="UP000784294"/>
    </source>
</evidence>
<dbReference type="AlphaFoldDB" id="A0A3S5A159"/>
<reference evidence="1" key="1">
    <citation type="submission" date="2018-11" db="EMBL/GenBank/DDBJ databases">
        <authorList>
            <consortium name="Pathogen Informatics"/>
        </authorList>
    </citation>
    <scope>NUCLEOTIDE SEQUENCE</scope>
</reference>
<dbReference type="Proteomes" id="UP000784294">
    <property type="component" value="Unassembled WGS sequence"/>
</dbReference>
<sequence>MSGMFIFHKRYAFLANLPLRHHTCCLPCFPPIRVANPTLASCPDLPHLPVGPFLIFPVDRFHSVPASVLFLKPSAARTKSPYFQSS</sequence>
<comment type="caution">
    <text evidence="1">The sequence shown here is derived from an EMBL/GenBank/DDBJ whole genome shotgun (WGS) entry which is preliminary data.</text>
</comment>
<protein>
    <submittedName>
        <fullName evidence="1">Uncharacterized protein</fullName>
    </submittedName>
</protein>
<proteinExistence type="predicted"/>